<dbReference type="InterPro" id="IPR027417">
    <property type="entry name" value="P-loop_NTPase"/>
</dbReference>
<dbReference type="SUPFAM" id="SSF52540">
    <property type="entry name" value="P-loop containing nucleoside triphosphate hydrolases"/>
    <property type="match status" value="1"/>
</dbReference>
<accession>A0A7F5RMG0</accession>
<dbReference type="FunCoup" id="A0A7F5RMG0">
    <property type="interactions" value="19"/>
</dbReference>
<dbReference type="KEGG" id="apln:108741851"/>
<dbReference type="AlphaFoldDB" id="A0A7F5RMG0"/>
<keyword evidence="2" id="KW-0808">Transferase</keyword>
<evidence type="ECO:0000259" key="3">
    <source>
        <dbReference type="Pfam" id="PF00685"/>
    </source>
</evidence>
<evidence type="ECO:0000313" key="4">
    <source>
        <dbReference type="Proteomes" id="UP000192223"/>
    </source>
</evidence>
<dbReference type="GO" id="GO:0008146">
    <property type="term" value="F:sulfotransferase activity"/>
    <property type="evidence" value="ECO:0007669"/>
    <property type="project" value="InterPro"/>
</dbReference>
<comment type="similarity">
    <text evidence="1">Belongs to the sulfotransferase 1 family.</text>
</comment>
<dbReference type="OrthoDB" id="205623at2759"/>
<dbReference type="GeneID" id="108741851"/>
<dbReference type="PANTHER" id="PTHR11783">
    <property type="entry name" value="SULFOTRANSFERASE SULT"/>
    <property type="match status" value="1"/>
</dbReference>
<gene>
    <name evidence="5" type="primary">LOC108741851</name>
</gene>
<dbReference type="InParanoid" id="A0A7F5RMG0"/>
<feature type="domain" description="Sulfotransferase" evidence="3">
    <location>
        <begin position="71"/>
        <end position="346"/>
    </location>
</feature>
<dbReference type="Gene3D" id="3.40.50.300">
    <property type="entry name" value="P-loop containing nucleotide triphosphate hydrolases"/>
    <property type="match status" value="1"/>
</dbReference>
<organism evidence="4 5">
    <name type="scientific">Agrilus planipennis</name>
    <name type="common">Emerald ash borer</name>
    <name type="synonym">Agrilus marcopoli</name>
    <dbReference type="NCBI Taxonomy" id="224129"/>
    <lineage>
        <taxon>Eukaryota</taxon>
        <taxon>Metazoa</taxon>
        <taxon>Ecdysozoa</taxon>
        <taxon>Arthropoda</taxon>
        <taxon>Hexapoda</taxon>
        <taxon>Insecta</taxon>
        <taxon>Pterygota</taxon>
        <taxon>Neoptera</taxon>
        <taxon>Endopterygota</taxon>
        <taxon>Coleoptera</taxon>
        <taxon>Polyphaga</taxon>
        <taxon>Elateriformia</taxon>
        <taxon>Buprestoidea</taxon>
        <taxon>Buprestidae</taxon>
        <taxon>Agrilinae</taxon>
        <taxon>Agrilus</taxon>
    </lineage>
</organism>
<evidence type="ECO:0000256" key="1">
    <source>
        <dbReference type="ARBA" id="ARBA00005771"/>
    </source>
</evidence>
<protein>
    <submittedName>
        <fullName evidence="5">Sulfotransferase 1C4 isoform X1</fullName>
    </submittedName>
</protein>
<dbReference type="Pfam" id="PF00685">
    <property type="entry name" value="Sulfotransfer_1"/>
    <property type="match status" value="1"/>
</dbReference>
<sequence length="355" mass="42445">MPELQCENEVDTKRKAFPYKIVKVDPKINSKLLENFEGEKTGFVQVGPQKWLFPNRYQEEANELYNFEVTPDDVWIVTFPRSGTTWTQEMVWLLSNNFDYEKAKTIPLIERFPFLEFSICVHPDIKERFRQENSKCLNKLKKVEELDKPGWKIFENYSGRRFIKTHLPFSLLPPDLLRTGCKVIYVARNPKDVAVSYYHLNRLFITQGFNGNFETFWNYFENNLVHWAPYWSHIQEGWDRRNEENCLFMFYEDMCKNQQDTILKVAEFLGIDVSEKQLNKLDDHLKIENFRKNDSVNFEVLREIGVLNSKEQGFIRNGKNSKNSTYYTPELEERVNLWIEKNLIKTDLRFPKILK</sequence>
<keyword evidence="4" id="KW-1185">Reference proteome</keyword>
<dbReference type="RefSeq" id="XP_025837212.1">
    <property type="nucleotide sequence ID" value="XM_025981427.1"/>
</dbReference>
<evidence type="ECO:0000256" key="2">
    <source>
        <dbReference type="ARBA" id="ARBA00022679"/>
    </source>
</evidence>
<dbReference type="InterPro" id="IPR000863">
    <property type="entry name" value="Sulfotransferase_dom"/>
</dbReference>
<proteinExistence type="inferred from homology"/>
<reference evidence="5" key="1">
    <citation type="submission" date="2025-08" db="UniProtKB">
        <authorList>
            <consortium name="RefSeq"/>
        </authorList>
    </citation>
    <scope>IDENTIFICATION</scope>
    <source>
        <tissue evidence="5">Entire body</tissue>
    </source>
</reference>
<dbReference type="Proteomes" id="UP000192223">
    <property type="component" value="Unplaced"/>
</dbReference>
<name>A0A7F5RMG0_AGRPL</name>
<evidence type="ECO:0000313" key="5">
    <source>
        <dbReference type="RefSeq" id="XP_025837212.1"/>
    </source>
</evidence>